<keyword evidence="2" id="KW-1185">Reference proteome</keyword>
<gene>
    <name evidence="1" type="ORF">FD17_GL000388</name>
</gene>
<organism evidence="1 2">
    <name type="scientific">Lentilactobacillus sunkii DSM 19904</name>
    <dbReference type="NCBI Taxonomy" id="1423808"/>
    <lineage>
        <taxon>Bacteria</taxon>
        <taxon>Bacillati</taxon>
        <taxon>Bacillota</taxon>
        <taxon>Bacilli</taxon>
        <taxon>Lactobacillales</taxon>
        <taxon>Lactobacillaceae</taxon>
        <taxon>Lentilactobacillus</taxon>
    </lineage>
</organism>
<dbReference type="OrthoDB" id="2302259at2"/>
<evidence type="ECO:0000313" key="1">
    <source>
        <dbReference type="EMBL" id="KRK90143.1"/>
    </source>
</evidence>
<dbReference type="PATRIC" id="fig|1423808.3.peg.389"/>
<evidence type="ECO:0000313" key="2">
    <source>
        <dbReference type="Proteomes" id="UP000051581"/>
    </source>
</evidence>
<dbReference type="RefSeq" id="WP_020282085.1">
    <property type="nucleotide sequence ID" value="NZ_AZEA01000001.1"/>
</dbReference>
<dbReference type="GeneID" id="301046808"/>
<dbReference type="AlphaFoldDB" id="A0A0R1L2T8"/>
<proteinExistence type="predicted"/>
<name>A0A0R1L2T8_9LACO</name>
<dbReference type="Proteomes" id="UP000051581">
    <property type="component" value="Unassembled WGS sequence"/>
</dbReference>
<reference evidence="1 2" key="1">
    <citation type="journal article" date="2015" name="Genome Announc.">
        <title>Expanding the biotechnology potential of lactobacilli through comparative genomics of 213 strains and associated genera.</title>
        <authorList>
            <person name="Sun Z."/>
            <person name="Harris H.M."/>
            <person name="McCann A."/>
            <person name="Guo C."/>
            <person name="Argimon S."/>
            <person name="Zhang W."/>
            <person name="Yang X."/>
            <person name="Jeffery I.B."/>
            <person name="Cooney J.C."/>
            <person name="Kagawa T.F."/>
            <person name="Liu W."/>
            <person name="Song Y."/>
            <person name="Salvetti E."/>
            <person name="Wrobel A."/>
            <person name="Rasinkangas P."/>
            <person name="Parkhill J."/>
            <person name="Rea M.C."/>
            <person name="O'Sullivan O."/>
            <person name="Ritari J."/>
            <person name="Douillard F.P."/>
            <person name="Paul Ross R."/>
            <person name="Yang R."/>
            <person name="Briner A.E."/>
            <person name="Felis G.E."/>
            <person name="de Vos W.M."/>
            <person name="Barrangou R."/>
            <person name="Klaenhammer T.R."/>
            <person name="Caufield P.W."/>
            <person name="Cui Y."/>
            <person name="Zhang H."/>
            <person name="O'Toole P.W."/>
        </authorList>
    </citation>
    <scope>NUCLEOTIDE SEQUENCE [LARGE SCALE GENOMIC DNA]</scope>
    <source>
        <strain evidence="1 2">DSM 19904</strain>
    </source>
</reference>
<accession>A0A0R1L2T8</accession>
<comment type="caution">
    <text evidence="1">The sequence shown here is derived from an EMBL/GenBank/DDBJ whole genome shotgun (WGS) entry which is preliminary data.</text>
</comment>
<dbReference type="EMBL" id="AZEA01000001">
    <property type="protein sequence ID" value="KRK90143.1"/>
    <property type="molecule type" value="Genomic_DNA"/>
</dbReference>
<protein>
    <submittedName>
        <fullName evidence="1">Uncharacterized protein</fullName>
    </submittedName>
</protein>
<sequence>MGNENLVKAIAKSRNFENGINRIHYSIHCSKDDAFSLLIEQVLRRIHFWNSNNANTLIKAFSDHSNPDFKNKQWAITYAAKDVVEDYYGHKTLLVENFDKSDELGQLAPINCKSSVSVENSLVNKVISLFPTDKTKLFVKSLLKYGKIATMDIFSMTDKKFEHALYDRIAYVKSNAQMFTEQLSGFDHQDTLDKLKVLGDFEYCLNKYADPMTLNSEVHTLFISNSDLFNDIFDYATKVYGMKYQGIVWKSFGLINDHQLKLDEYKLIDSIIDLQQELSKQFVPKEGQVSLYEATYLS</sequence>